<proteinExistence type="predicted"/>
<sequence>MSPIIAIAVCIWAGVIMTVHQRSCRDLVAEKDQELKALRYRLDELLSERPGRWHHAR</sequence>
<dbReference type="AlphaFoldDB" id="A0A2A9DKZ7"/>
<accession>A0A2A9DKZ7</accession>
<gene>
    <name evidence="1" type="ORF">ATK06_0475</name>
</gene>
<dbReference type="Proteomes" id="UP000221653">
    <property type="component" value="Unassembled WGS sequence"/>
</dbReference>
<comment type="caution">
    <text evidence="1">The sequence shown here is derived from an EMBL/GenBank/DDBJ whole genome shotgun (WGS) entry which is preliminary data.</text>
</comment>
<dbReference type="STRING" id="1724.GCA_001044175_00741"/>
<dbReference type="RefSeq" id="WP_161795974.1">
    <property type="nucleotide sequence ID" value="NZ_LDYE01000002.1"/>
</dbReference>
<organism evidence="1 2">
    <name type="scientific">Corynebacterium renale</name>
    <dbReference type="NCBI Taxonomy" id="1724"/>
    <lineage>
        <taxon>Bacteria</taxon>
        <taxon>Bacillati</taxon>
        <taxon>Actinomycetota</taxon>
        <taxon>Actinomycetes</taxon>
        <taxon>Mycobacteriales</taxon>
        <taxon>Corynebacteriaceae</taxon>
        <taxon>Corynebacterium</taxon>
    </lineage>
</organism>
<name>A0A2A9DKZ7_9CORY</name>
<evidence type="ECO:0000313" key="2">
    <source>
        <dbReference type="Proteomes" id="UP000221653"/>
    </source>
</evidence>
<keyword evidence="2" id="KW-1185">Reference proteome</keyword>
<protein>
    <submittedName>
        <fullName evidence="1">Uncharacterized protein</fullName>
    </submittedName>
</protein>
<dbReference type="EMBL" id="PDJF01000001">
    <property type="protein sequence ID" value="PFG27417.1"/>
    <property type="molecule type" value="Genomic_DNA"/>
</dbReference>
<reference evidence="1 2" key="1">
    <citation type="submission" date="2017-10" db="EMBL/GenBank/DDBJ databases">
        <title>Sequencing the genomes of 1000 actinobacteria strains.</title>
        <authorList>
            <person name="Klenk H.-P."/>
        </authorList>
    </citation>
    <scope>NUCLEOTIDE SEQUENCE [LARGE SCALE GENOMIC DNA]</scope>
    <source>
        <strain evidence="1 2">DSM 20688</strain>
    </source>
</reference>
<evidence type="ECO:0000313" key="1">
    <source>
        <dbReference type="EMBL" id="PFG27417.1"/>
    </source>
</evidence>